<evidence type="ECO:0000313" key="5">
    <source>
        <dbReference type="Proteomes" id="UP000199302"/>
    </source>
</evidence>
<feature type="domain" description="Flavin reductase like" evidence="3">
    <location>
        <begin position="26"/>
        <end position="169"/>
    </location>
</feature>
<organism evidence="4 5">
    <name type="scientific">Poseidonocella sedimentorum</name>
    <dbReference type="NCBI Taxonomy" id="871652"/>
    <lineage>
        <taxon>Bacteria</taxon>
        <taxon>Pseudomonadati</taxon>
        <taxon>Pseudomonadota</taxon>
        <taxon>Alphaproteobacteria</taxon>
        <taxon>Rhodobacterales</taxon>
        <taxon>Roseobacteraceae</taxon>
        <taxon>Poseidonocella</taxon>
    </lineage>
</organism>
<dbReference type="AlphaFoldDB" id="A0A1I6E3V6"/>
<reference evidence="4 5" key="1">
    <citation type="submission" date="2016-10" db="EMBL/GenBank/DDBJ databases">
        <authorList>
            <person name="de Groot N.N."/>
        </authorList>
    </citation>
    <scope>NUCLEOTIDE SEQUENCE [LARGE SCALE GENOMIC DNA]</scope>
    <source>
        <strain evidence="5">KMM 9023,NRIC 0796,JCM 17311,KCTC 23692</strain>
    </source>
</reference>
<dbReference type="RefSeq" id="WP_092080755.1">
    <property type="nucleotide sequence ID" value="NZ_FOYI01000007.1"/>
</dbReference>
<dbReference type="Gene3D" id="2.30.110.10">
    <property type="entry name" value="Electron Transport, Fmn-binding Protein, Chain A"/>
    <property type="match status" value="1"/>
</dbReference>
<dbReference type="PANTHER" id="PTHR30466">
    <property type="entry name" value="FLAVIN REDUCTASE"/>
    <property type="match status" value="1"/>
</dbReference>
<comment type="similarity">
    <text evidence="1">Belongs to the non-flavoprotein flavin reductase family.</text>
</comment>
<dbReference type="InterPro" id="IPR002563">
    <property type="entry name" value="Flavin_Rdtase-like_dom"/>
</dbReference>
<evidence type="ECO:0000313" key="4">
    <source>
        <dbReference type="EMBL" id="SFR12231.1"/>
    </source>
</evidence>
<evidence type="ECO:0000256" key="2">
    <source>
        <dbReference type="ARBA" id="ARBA00023002"/>
    </source>
</evidence>
<sequence>MKDDSSAPGLEKTGDEIGMGDFWRTLGERPIGATLVTTDSADGPNGFLGLSAAHVTASPPTMLVSIDKKTSALAGVLEKGHFAVNFLPEGHAEMANAFGGKGEKVFEAEKWGVLATGAPVLKDALGVFDCEVSQVVEEGDISIVIGLVKGVRAAGTGAPLIFHRGKFLSE</sequence>
<dbReference type="InterPro" id="IPR050268">
    <property type="entry name" value="NADH-dep_flavin_reductase"/>
</dbReference>
<evidence type="ECO:0000259" key="3">
    <source>
        <dbReference type="SMART" id="SM00903"/>
    </source>
</evidence>
<dbReference type="PANTHER" id="PTHR30466:SF11">
    <property type="entry name" value="FLAVIN-DEPENDENT MONOOXYGENASE, REDUCTASE SUBUNIT HSAB"/>
    <property type="match status" value="1"/>
</dbReference>
<dbReference type="EMBL" id="FOYI01000007">
    <property type="protein sequence ID" value="SFR12231.1"/>
    <property type="molecule type" value="Genomic_DNA"/>
</dbReference>
<keyword evidence="2" id="KW-0560">Oxidoreductase</keyword>
<accession>A0A1I6E3V6</accession>
<name>A0A1I6E3V6_9RHOB</name>
<dbReference type="Pfam" id="PF01613">
    <property type="entry name" value="Flavin_Reduct"/>
    <property type="match status" value="1"/>
</dbReference>
<dbReference type="SMART" id="SM00903">
    <property type="entry name" value="Flavin_Reduct"/>
    <property type="match status" value="1"/>
</dbReference>
<dbReference type="InterPro" id="IPR012349">
    <property type="entry name" value="Split_barrel_FMN-bd"/>
</dbReference>
<proteinExistence type="inferred from homology"/>
<keyword evidence="5" id="KW-1185">Reference proteome</keyword>
<dbReference type="GO" id="GO:0010181">
    <property type="term" value="F:FMN binding"/>
    <property type="evidence" value="ECO:0007669"/>
    <property type="project" value="InterPro"/>
</dbReference>
<evidence type="ECO:0000256" key="1">
    <source>
        <dbReference type="ARBA" id="ARBA00008898"/>
    </source>
</evidence>
<dbReference type="STRING" id="871652.SAMN04515673_10733"/>
<dbReference type="SUPFAM" id="SSF50475">
    <property type="entry name" value="FMN-binding split barrel"/>
    <property type="match status" value="1"/>
</dbReference>
<dbReference type="Proteomes" id="UP000199302">
    <property type="component" value="Unassembled WGS sequence"/>
</dbReference>
<dbReference type="GO" id="GO:0042602">
    <property type="term" value="F:riboflavin reductase (NADPH) activity"/>
    <property type="evidence" value="ECO:0007669"/>
    <property type="project" value="TreeGrafter"/>
</dbReference>
<gene>
    <name evidence="4" type="ORF">SAMN04515673_10733</name>
</gene>
<protein>
    <submittedName>
        <fullName evidence="4">Flavin reductase</fullName>
    </submittedName>
</protein>
<dbReference type="OrthoDB" id="9789254at2"/>